<dbReference type="Pfam" id="PF01083">
    <property type="entry name" value="Cutinase"/>
    <property type="match status" value="2"/>
</dbReference>
<comment type="subcellular location">
    <subcellularLocation>
        <location evidence="1">Secreted</location>
    </subcellularLocation>
</comment>
<dbReference type="InterPro" id="IPR043579">
    <property type="entry name" value="CUTINASE_2"/>
</dbReference>
<dbReference type="SUPFAM" id="SSF53474">
    <property type="entry name" value="alpha/beta-Hydrolases"/>
    <property type="match status" value="1"/>
</dbReference>
<feature type="disulfide bond" evidence="11">
    <location>
        <begin position="29"/>
        <end position="96"/>
    </location>
</feature>
<keyword evidence="6 12" id="KW-0732">Signal</keyword>
<comment type="caution">
    <text evidence="13">The sequence shown here is derived from an EMBL/GenBank/DDBJ whole genome shotgun (WGS) entry which is preliminary data.</text>
</comment>
<keyword evidence="7" id="KW-0378">Hydrolase</keyword>
<feature type="chain" id="PRO_5034731096" description="cutinase" evidence="12">
    <location>
        <begin position="20"/>
        <end position="213"/>
    </location>
</feature>
<keyword evidence="8 11" id="KW-1015">Disulfide bond</keyword>
<dbReference type="EMBL" id="JAACJN010000173">
    <property type="protein sequence ID" value="KAF5365154.1"/>
    <property type="molecule type" value="Genomic_DNA"/>
</dbReference>
<feature type="active site" description="Proton donor/acceptor" evidence="10">
    <location>
        <position position="195"/>
    </location>
</feature>
<dbReference type="OrthoDB" id="3225429at2759"/>
<dbReference type="InterPro" id="IPR029058">
    <property type="entry name" value="AB_hydrolase_fold"/>
</dbReference>
<feature type="active site" evidence="10">
    <location>
        <position position="182"/>
    </location>
</feature>
<evidence type="ECO:0000256" key="11">
    <source>
        <dbReference type="PIRSR" id="PIRSR611150-2"/>
    </source>
</evidence>
<evidence type="ECO:0000313" key="14">
    <source>
        <dbReference type="Proteomes" id="UP000518752"/>
    </source>
</evidence>
<keyword evidence="14" id="KW-1185">Reference proteome</keyword>
<evidence type="ECO:0000256" key="2">
    <source>
        <dbReference type="ARBA" id="ARBA00007534"/>
    </source>
</evidence>
<organism evidence="13 14">
    <name type="scientific">Collybiopsis confluens</name>
    <dbReference type="NCBI Taxonomy" id="2823264"/>
    <lineage>
        <taxon>Eukaryota</taxon>
        <taxon>Fungi</taxon>
        <taxon>Dikarya</taxon>
        <taxon>Basidiomycota</taxon>
        <taxon>Agaricomycotina</taxon>
        <taxon>Agaricomycetes</taxon>
        <taxon>Agaricomycetidae</taxon>
        <taxon>Agaricales</taxon>
        <taxon>Marasmiineae</taxon>
        <taxon>Omphalotaceae</taxon>
        <taxon>Collybiopsis</taxon>
    </lineage>
</organism>
<protein>
    <recommendedName>
        <fullName evidence="3">cutinase</fullName>
        <ecNumber evidence="3">3.1.1.74</ecNumber>
    </recommendedName>
</protein>
<gene>
    <name evidence="13" type="ORF">D9757_011754</name>
</gene>
<evidence type="ECO:0000256" key="3">
    <source>
        <dbReference type="ARBA" id="ARBA00013095"/>
    </source>
</evidence>
<evidence type="ECO:0000313" key="13">
    <source>
        <dbReference type="EMBL" id="KAF5365154.1"/>
    </source>
</evidence>
<keyword evidence="5" id="KW-0964">Secreted</keyword>
<evidence type="ECO:0000256" key="7">
    <source>
        <dbReference type="ARBA" id="ARBA00022801"/>
    </source>
</evidence>
<sequence>MVGLKTTLVALALSLHALAAPVLDTRQACADVIVIYARGTTETAPIGDSTSCPRRQISLSFQGVDYPASILGFLEGGDPQGSTNMATMLTSAATSCPNVSSSQETLYRLDASSDPFPQCEQAAIVSSGYSQGGQLVHNSAKQLSAAVSARINAVVIFGDPDDGQAVAGIAASKVDVICHTGDNICQGGIEVLPPHLDYQMDTPSAAAFIAARV</sequence>
<dbReference type="SMART" id="SM01110">
    <property type="entry name" value="Cutinase"/>
    <property type="match status" value="1"/>
</dbReference>
<keyword evidence="4" id="KW-0719">Serine esterase</keyword>
<dbReference type="GO" id="GO:0016052">
    <property type="term" value="P:carbohydrate catabolic process"/>
    <property type="evidence" value="ECO:0007669"/>
    <property type="project" value="TreeGrafter"/>
</dbReference>
<evidence type="ECO:0000256" key="6">
    <source>
        <dbReference type="ARBA" id="ARBA00022729"/>
    </source>
</evidence>
<dbReference type="GO" id="GO:0005576">
    <property type="term" value="C:extracellular region"/>
    <property type="evidence" value="ECO:0007669"/>
    <property type="project" value="UniProtKB-SubCell"/>
</dbReference>
<evidence type="ECO:0000256" key="12">
    <source>
        <dbReference type="SAM" id="SignalP"/>
    </source>
</evidence>
<evidence type="ECO:0000256" key="1">
    <source>
        <dbReference type="ARBA" id="ARBA00004613"/>
    </source>
</evidence>
<dbReference type="GO" id="GO:0050525">
    <property type="term" value="F:cutinase activity"/>
    <property type="evidence" value="ECO:0007669"/>
    <property type="project" value="UniProtKB-EC"/>
</dbReference>
<accession>A0A8H5LPY5</accession>
<dbReference type="Proteomes" id="UP000518752">
    <property type="component" value="Unassembled WGS sequence"/>
</dbReference>
<dbReference type="PROSITE" id="PS00931">
    <property type="entry name" value="CUTINASE_2"/>
    <property type="match status" value="1"/>
</dbReference>
<dbReference type="PANTHER" id="PTHR48250:SF1">
    <property type="entry name" value="CUTINASE"/>
    <property type="match status" value="1"/>
</dbReference>
<feature type="active site" description="Nucleophile" evidence="10">
    <location>
        <position position="130"/>
    </location>
</feature>
<proteinExistence type="inferred from homology"/>
<comment type="catalytic activity">
    <reaction evidence="9">
        <text>cutin + H2O = cutin monomers.</text>
        <dbReference type="EC" id="3.1.1.74"/>
    </reaction>
</comment>
<evidence type="ECO:0000256" key="5">
    <source>
        <dbReference type="ARBA" id="ARBA00022525"/>
    </source>
</evidence>
<dbReference type="InterPro" id="IPR000675">
    <property type="entry name" value="Cutinase/axe"/>
</dbReference>
<feature type="disulfide bond" evidence="11">
    <location>
        <begin position="178"/>
        <end position="185"/>
    </location>
</feature>
<feature type="signal peptide" evidence="12">
    <location>
        <begin position="1"/>
        <end position="19"/>
    </location>
</feature>
<evidence type="ECO:0000256" key="8">
    <source>
        <dbReference type="ARBA" id="ARBA00023157"/>
    </source>
</evidence>
<name>A0A8H5LPY5_9AGAR</name>
<evidence type="ECO:0000256" key="4">
    <source>
        <dbReference type="ARBA" id="ARBA00022487"/>
    </source>
</evidence>
<dbReference type="PANTHER" id="PTHR48250">
    <property type="entry name" value="CUTINASE 2-RELATED"/>
    <property type="match status" value="1"/>
</dbReference>
<dbReference type="Gene3D" id="3.40.50.1820">
    <property type="entry name" value="alpha/beta hydrolase"/>
    <property type="match status" value="2"/>
</dbReference>
<reference evidence="13 14" key="1">
    <citation type="journal article" date="2020" name="ISME J.">
        <title>Uncovering the hidden diversity of litter-decomposition mechanisms in mushroom-forming fungi.</title>
        <authorList>
            <person name="Floudas D."/>
            <person name="Bentzer J."/>
            <person name="Ahren D."/>
            <person name="Johansson T."/>
            <person name="Persson P."/>
            <person name="Tunlid A."/>
        </authorList>
    </citation>
    <scope>NUCLEOTIDE SEQUENCE [LARGE SCALE GENOMIC DNA]</scope>
    <source>
        <strain evidence="13 14">CBS 406.79</strain>
    </source>
</reference>
<dbReference type="InterPro" id="IPR011150">
    <property type="entry name" value="Cutinase_monf"/>
</dbReference>
<comment type="similarity">
    <text evidence="2">Belongs to the cutinase family.</text>
</comment>
<dbReference type="AlphaFoldDB" id="A0A8H5LPY5"/>
<evidence type="ECO:0000256" key="10">
    <source>
        <dbReference type="PIRSR" id="PIRSR611150-1"/>
    </source>
</evidence>
<evidence type="ECO:0000256" key="9">
    <source>
        <dbReference type="ARBA" id="ARBA00034045"/>
    </source>
</evidence>
<dbReference type="EC" id="3.1.1.74" evidence="3"/>